<sequence length="502" mass="54060">MSTHILLKNGTVLLHDTQDQVTATKTDVLISNNIIAKISPNIANDDIEAGTDIIDCTDKLISPGFVDTHHHVWQSQLKGRHANQGLMQYMASGRLLSNVFNAEDVFWGQLGGCMEMVDGGTTTVVDYAHGCHGKESNEAAISATSSSGIRSIYCYSPPLTVTSWDPFTLDQNSLTEDVFTILSSLAKASPFADGRVSIGFAFDAFHFLPQQYLDMLMASLASLPLITLHYCFGPTGNFSIPQAIESKGYLDGRFLIAHSTNMPKEDVALYHKHGVHLSSTPSTEMQMSMGGPVACFIENYEGQNVRELCSLGVDCHSNNSAYLPGEARLALQSARGYRSQVFLDAGKQTRSVGDYTVEEAFNQATIRGACAAKMGDSIGSIAVGKRADLVVFDATSPAMICGAAKDPVAAIVLHSSPADIETVIVDGVVRKRGGKLLSVGLDKDGKKIAGRRSGLAWRDVAKELLASQEKLEKKLIGIDFGKAEVELMEAWHIDPAIVVDSI</sequence>
<dbReference type="InterPro" id="IPR050287">
    <property type="entry name" value="MTA/SAH_deaminase"/>
</dbReference>
<evidence type="ECO:0000259" key="2">
    <source>
        <dbReference type="Pfam" id="PF01979"/>
    </source>
</evidence>
<dbReference type="InterPro" id="IPR032466">
    <property type="entry name" value="Metal_Hydrolase"/>
</dbReference>
<evidence type="ECO:0000313" key="4">
    <source>
        <dbReference type="Proteomes" id="UP001310594"/>
    </source>
</evidence>
<comment type="caution">
    <text evidence="3">The sequence shown here is derived from an EMBL/GenBank/DDBJ whole genome shotgun (WGS) entry which is preliminary data.</text>
</comment>
<dbReference type="Gene3D" id="2.30.40.10">
    <property type="entry name" value="Urease, subunit C, domain 1"/>
    <property type="match status" value="1"/>
</dbReference>
<dbReference type="Pfam" id="PF01979">
    <property type="entry name" value="Amidohydro_1"/>
    <property type="match status" value="1"/>
</dbReference>
<name>A0AAN7W1F0_9PEZI</name>
<dbReference type="InterPro" id="IPR006680">
    <property type="entry name" value="Amidohydro-rel"/>
</dbReference>
<organism evidence="3 4">
    <name type="scientific">Elasticomyces elasticus</name>
    <dbReference type="NCBI Taxonomy" id="574655"/>
    <lineage>
        <taxon>Eukaryota</taxon>
        <taxon>Fungi</taxon>
        <taxon>Dikarya</taxon>
        <taxon>Ascomycota</taxon>
        <taxon>Pezizomycotina</taxon>
        <taxon>Dothideomycetes</taxon>
        <taxon>Dothideomycetidae</taxon>
        <taxon>Mycosphaerellales</taxon>
        <taxon>Teratosphaeriaceae</taxon>
        <taxon>Elasticomyces</taxon>
    </lineage>
</organism>
<proteinExistence type="predicted"/>
<dbReference type="PANTHER" id="PTHR43794">
    <property type="entry name" value="AMINOHYDROLASE SSNA-RELATED"/>
    <property type="match status" value="1"/>
</dbReference>
<gene>
    <name evidence="3" type="ORF">LTR97_008262</name>
</gene>
<dbReference type="SUPFAM" id="SSF51338">
    <property type="entry name" value="Composite domain of metallo-dependent hydrolases"/>
    <property type="match status" value="1"/>
</dbReference>
<evidence type="ECO:0000256" key="1">
    <source>
        <dbReference type="ARBA" id="ARBA00022801"/>
    </source>
</evidence>
<keyword evidence="1" id="KW-0378">Hydrolase</keyword>
<evidence type="ECO:0000313" key="3">
    <source>
        <dbReference type="EMBL" id="KAK5695842.1"/>
    </source>
</evidence>
<dbReference type="GO" id="GO:0016810">
    <property type="term" value="F:hydrolase activity, acting on carbon-nitrogen (but not peptide) bonds"/>
    <property type="evidence" value="ECO:0007669"/>
    <property type="project" value="InterPro"/>
</dbReference>
<dbReference type="EMBL" id="JAVRQU010000013">
    <property type="protein sequence ID" value="KAK5695842.1"/>
    <property type="molecule type" value="Genomic_DNA"/>
</dbReference>
<dbReference type="SUPFAM" id="SSF51556">
    <property type="entry name" value="Metallo-dependent hydrolases"/>
    <property type="match status" value="1"/>
</dbReference>
<feature type="domain" description="Amidohydrolase-related" evidence="2">
    <location>
        <begin position="61"/>
        <end position="429"/>
    </location>
</feature>
<accession>A0AAN7W1F0</accession>
<dbReference type="AlphaFoldDB" id="A0AAN7W1F0"/>
<protein>
    <recommendedName>
        <fullName evidence="2">Amidohydrolase-related domain-containing protein</fullName>
    </recommendedName>
</protein>
<dbReference type="InterPro" id="IPR011059">
    <property type="entry name" value="Metal-dep_hydrolase_composite"/>
</dbReference>
<dbReference type="PANTHER" id="PTHR43794:SF11">
    <property type="entry name" value="AMIDOHYDROLASE-RELATED DOMAIN-CONTAINING PROTEIN"/>
    <property type="match status" value="1"/>
</dbReference>
<dbReference type="Gene3D" id="3.20.20.140">
    <property type="entry name" value="Metal-dependent hydrolases"/>
    <property type="match status" value="1"/>
</dbReference>
<dbReference type="Proteomes" id="UP001310594">
    <property type="component" value="Unassembled WGS sequence"/>
</dbReference>
<reference evidence="3" key="1">
    <citation type="submission" date="2023-08" db="EMBL/GenBank/DDBJ databases">
        <title>Black Yeasts Isolated from many extreme environments.</title>
        <authorList>
            <person name="Coleine C."/>
            <person name="Stajich J.E."/>
            <person name="Selbmann L."/>
        </authorList>
    </citation>
    <scope>NUCLEOTIDE SEQUENCE</scope>
    <source>
        <strain evidence="3">CCFEE 5810</strain>
    </source>
</reference>